<comment type="similarity">
    <text evidence="1 2">Belongs to the CutC family.</text>
</comment>
<keyword evidence="4" id="KW-1185">Reference proteome</keyword>
<dbReference type="AlphaFoldDB" id="A0A3D8TU36"/>
<organism evidence="3 4">
    <name type="scientific">Listeria kieliensis</name>
    <dbReference type="NCBI Taxonomy" id="1621700"/>
    <lineage>
        <taxon>Bacteria</taxon>
        <taxon>Bacillati</taxon>
        <taxon>Bacillota</taxon>
        <taxon>Bacilli</taxon>
        <taxon>Bacillales</taxon>
        <taxon>Listeriaceae</taxon>
        <taxon>Listeria</taxon>
    </lineage>
</organism>
<proteinExistence type="inferred from homology"/>
<accession>A0A3D8TU36</accession>
<dbReference type="GO" id="GO:0005507">
    <property type="term" value="F:copper ion binding"/>
    <property type="evidence" value="ECO:0007669"/>
    <property type="project" value="TreeGrafter"/>
</dbReference>
<dbReference type="EMBL" id="LARY01000001">
    <property type="protein sequence ID" value="RDX02481.1"/>
    <property type="molecule type" value="Genomic_DNA"/>
</dbReference>
<dbReference type="Pfam" id="PF03932">
    <property type="entry name" value="CutC"/>
    <property type="match status" value="1"/>
</dbReference>
<dbReference type="Gene3D" id="3.20.20.380">
    <property type="entry name" value="Copper homeostasis (CutC) domain"/>
    <property type="match status" value="1"/>
</dbReference>
<dbReference type="HAMAP" id="MF_00795">
    <property type="entry name" value="CutC"/>
    <property type="match status" value="1"/>
</dbReference>
<dbReference type="Proteomes" id="UP000257055">
    <property type="component" value="Unassembled WGS sequence"/>
</dbReference>
<protein>
    <recommendedName>
        <fullName evidence="2">PF03932 family protein CutC</fullName>
    </recommendedName>
</protein>
<name>A0A3D8TU36_9LIST</name>
<gene>
    <name evidence="2" type="primary">cutC</name>
    <name evidence="3" type="ORF">UR08_02920</name>
</gene>
<dbReference type="PANTHER" id="PTHR12598:SF0">
    <property type="entry name" value="COPPER HOMEOSTASIS PROTEIN CUTC HOMOLOG"/>
    <property type="match status" value="1"/>
</dbReference>
<dbReference type="InterPro" id="IPR036822">
    <property type="entry name" value="CutC-like_dom_sf"/>
</dbReference>
<sequence>MLEVIVENAVDAKLAEKYGANRLEVVSAISEGGLTPSYGVLKEIIGATSLPTMVMIRPHSHSFIYNESDVRAIQTDIEVVKKLGATGIVFGAVTEAGKIDTNLLEKVLEWKGDLRFTFHRAIEATNDLEEAYRTLKTYGKKIDQVLTSGGTKSAVDSIPLLKNWIADSEKNPDSLQILVGSGVTDQNIHELHEALSNQAYHVGSGARMAGSFASPLDPERIARIQKVIQS</sequence>
<comment type="caution">
    <text evidence="2">Once thought to be involved in copper homeostasis, experiments in E.coli have shown this is not the case.</text>
</comment>
<reference evidence="4" key="1">
    <citation type="submission" date="2015-04" db="EMBL/GenBank/DDBJ databases">
        <authorList>
            <person name="Schardt J."/>
            <person name="Mueller-Herbst S."/>
            <person name="Scherer S."/>
            <person name="Huptas C."/>
        </authorList>
    </citation>
    <scope>NUCLEOTIDE SEQUENCE [LARGE SCALE GENOMIC DNA]</scope>
    <source>
        <strain evidence="4">Kiel-L1</strain>
    </source>
</reference>
<comment type="caution">
    <text evidence="3">The sequence shown here is derived from an EMBL/GenBank/DDBJ whole genome shotgun (WGS) entry which is preliminary data.</text>
</comment>
<keyword evidence="2" id="KW-0963">Cytoplasm</keyword>
<evidence type="ECO:0000256" key="2">
    <source>
        <dbReference type="HAMAP-Rule" id="MF_00795"/>
    </source>
</evidence>
<evidence type="ECO:0000313" key="3">
    <source>
        <dbReference type="EMBL" id="RDX02481.1"/>
    </source>
</evidence>
<evidence type="ECO:0000313" key="4">
    <source>
        <dbReference type="Proteomes" id="UP000257055"/>
    </source>
</evidence>
<evidence type="ECO:0000256" key="1">
    <source>
        <dbReference type="ARBA" id="ARBA00007768"/>
    </source>
</evidence>
<dbReference type="PANTHER" id="PTHR12598">
    <property type="entry name" value="COPPER HOMEOSTASIS PROTEIN CUTC"/>
    <property type="match status" value="1"/>
</dbReference>
<dbReference type="RefSeq" id="WP_115752165.1">
    <property type="nucleotide sequence ID" value="NZ_LARY01000001.1"/>
</dbReference>
<dbReference type="SUPFAM" id="SSF110395">
    <property type="entry name" value="CutC-like"/>
    <property type="match status" value="1"/>
</dbReference>
<dbReference type="InterPro" id="IPR005627">
    <property type="entry name" value="CutC-like"/>
</dbReference>
<dbReference type="GO" id="GO:0005737">
    <property type="term" value="C:cytoplasm"/>
    <property type="evidence" value="ECO:0007669"/>
    <property type="project" value="UniProtKB-SubCell"/>
</dbReference>
<comment type="subcellular location">
    <subcellularLocation>
        <location evidence="2">Cytoplasm</location>
    </subcellularLocation>
</comment>